<evidence type="ECO:0000313" key="4">
    <source>
        <dbReference type="Proteomes" id="UP000070163"/>
    </source>
</evidence>
<dbReference type="EMBL" id="LHXJ01000085">
    <property type="protein sequence ID" value="KXA89311.1"/>
    <property type="molecule type" value="Genomic_DNA"/>
</dbReference>
<evidence type="ECO:0000259" key="2">
    <source>
        <dbReference type="Pfam" id="PF00892"/>
    </source>
</evidence>
<dbReference type="PANTHER" id="PTHR22911">
    <property type="entry name" value="ACYL-MALONYL CONDENSING ENZYME-RELATED"/>
    <property type="match status" value="1"/>
</dbReference>
<dbReference type="Proteomes" id="UP000070163">
    <property type="component" value="Unassembled WGS sequence"/>
</dbReference>
<keyword evidence="4" id="KW-1185">Reference proteome</keyword>
<feature type="transmembrane region" description="Helical" evidence="1">
    <location>
        <begin position="38"/>
        <end position="56"/>
    </location>
</feature>
<protein>
    <recommendedName>
        <fullName evidence="2">EamA domain-containing protein</fullName>
    </recommendedName>
</protein>
<feature type="domain" description="EamA" evidence="2">
    <location>
        <begin position="14"/>
        <end position="138"/>
    </location>
</feature>
<dbReference type="InterPro" id="IPR000620">
    <property type="entry name" value="EamA_dom"/>
</dbReference>
<name>A0A133U550_9EURY</name>
<dbReference type="Pfam" id="PF00892">
    <property type="entry name" value="EamA"/>
    <property type="match status" value="2"/>
</dbReference>
<feature type="transmembrane region" description="Helical" evidence="1">
    <location>
        <begin position="241"/>
        <end position="261"/>
    </location>
</feature>
<sequence length="287" mass="31849">MSARRLASHVALPVAVAAVSFSAIFVRLSKASPMAIAFHRMLFSTLIVSIFVPGYLNELRKISRKEWVILLSAGFFLAVHFAAWISSLDYTSVASSVVLVTSHPLLVAWISSRYLGEKTSREAYVAIIVALFGIGIMTFSDYRYKEWSLFGDFLAILGMIAVTGYIIRTKQMRRKMSVIPYVFTVYGFSTLFLGGSWIFVATPPTIYPIREYLLFLAMAIIPTILGHTVYNWALKYVKTRIASVSLLGEPIGASILAFLILSEVPPAWTILGAGIALVGIYFCTRFE</sequence>
<dbReference type="GO" id="GO:0016020">
    <property type="term" value="C:membrane"/>
    <property type="evidence" value="ECO:0007669"/>
    <property type="project" value="InterPro"/>
</dbReference>
<dbReference type="AlphaFoldDB" id="A0A133U550"/>
<feature type="transmembrane region" description="Helical" evidence="1">
    <location>
        <begin position="68"/>
        <end position="87"/>
    </location>
</feature>
<dbReference type="PATRIC" id="fig|1698259.3.peg.1571"/>
<feature type="transmembrane region" description="Helical" evidence="1">
    <location>
        <begin position="179"/>
        <end position="200"/>
    </location>
</feature>
<dbReference type="SUPFAM" id="SSF103481">
    <property type="entry name" value="Multidrug resistance efflux transporter EmrE"/>
    <property type="match status" value="2"/>
</dbReference>
<evidence type="ECO:0000256" key="1">
    <source>
        <dbReference type="SAM" id="Phobius"/>
    </source>
</evidence>
<comment type="caution">
    <text evidence="3">The sequence shown here is derived from an EMBL/GenBank/DDBJ whole genome shotgun (WGS) entry which is preliminary data.</text>
</comment>
<feature type="transmembrane region" description="Helical" evidence="1">
    <location>
        <begin position="148"/>
        <end position="167"/>
    </location>
</feature>
<keyword evidence="1" id="KW-0812">Transmembrane</keyword>
<feature type="transmembrane region" description="Helical" evidence="1">
    <location>
        <begin position="267"/>
        <end position="284"/>
    </location>
</feature>
<reference evidence="3 4" key="1">
    <citation type="journal article" date="2016" name="Sci. Rep.">
        <title>Metabolic traits of an uncultured archaeal lineage -MSBL1- from brine pools of the Red Sea.</title>
        <authorList>
            <person name="Mwirichia R."/>
            <person name="Alam I."/>
            <person name="Rashid M."/>
            <person name="Vinu M."/>
            <person name="Ba-Alawi W."/>
            <person name="Anthony Kamau A."/>
            <person name="Kamanda Ngugi D."/>
            <person name="Goker M."/>
            <person name="Klenk H.P."/>
            <person name="Bajic V."/>
            <person name="Stingl U."/>
        </authorList>
    </citation>
    <scope>NUCLEOTIDE SEQUENCE [LARGE SCALE GENOMIC DNA]</scope>
    <source>
        <strain evidence="3">SCGC-AAA259A05</strain>
    </source>
</reference>
<evidence type="ECO:0000313" key="3">
    <source>
        <dbReference type="EMBL" id="KXA89311.1"/>
    </source>
</evidence>
<dbReference type="InterPro" id="IPR037185">
    <property type="entry name" value="EmrE-like"/>
</dbReference>
<proteinExistence type="predicted"/>
<accession>A0A133U550</accession>
<gene>
    <name evidence="3" type="ORF">AKJ57_05495</name>
</gene>
<feature type="transmembrane region" description="Helical" evidence="1">
    <location>
        <begin position="123"/>
        <end position="142"/>
    </location>
</feature>
<keyword evidence="1" id="KW-0472">Membrane</keyword>
<feature type="transmembrane region" description="Helical" evidence="1">
    <location>
        <begin position="93"/>
        <end position="111"/>
    </location>
</feature>
<organism evidence="3 4">
    <name type="scientific">candidate division MSBL1 archaeon SCGC-AAA259A05</name>
    <dbReference type="NCBI Taxonomy" id="1698259"/>
    <lineage>
        <taxon>Archaea</taxon>
        <taxon>Methanobacteriati</taxon>
        <taxon>Methanobacteriota</taxon>
        <taxon>candidate division MSBL1</taxon>
    </lineage>
</organism>
<keyword evidence="1" id="KW-1133">Transmembrane helix</keyword>
<feature type="transmembrane region" description="Helical" evidence="1">
    <location>
        <begin position="212"/>
        <end position="234"/>
    </location>
</feature>
<feature type="domain" description="EamA" evidence="2">
    <location>
        <begin position="150"/>
        <end position="283"/>
    </location>
</feature>
<dbReference type="PANTHER" id="PTHR22911:SF76">
    <property type="entry name" value="EAMA DOMAIN-CONTAINING PROTEIN"/>
    <property type="match status" value="1"/>
</dbReference>